<protein>
    <submittedName>
        <fullName evidence="2">Uncharacterized protein</fullName>
    </submittedName>
</protein>
<reference evidence="2 3" key="1">
    <citation type="journal article" date="2019" name="Int. J. Syst. Evol. Microbiol.">
        <title>The Global Catalogue of Microorganisms (GCM) 10K type strain sequencing project: providing services to taxonomists for standard genome sequencing and annotation.</title>
        <authorList>
            <consortium name="The Broad Institute Genomics Platform"/>
            <consortium name="The Broad Institute Genome Sequencing Center for Infectious Disease"/>
            <person name="Wu L."/>
            <person name="Ma J."/>
        </authorList>
    </citation>
    <scope>NUCLEOTIDE SEQUENCE [LARGE SCALE GENOMIC DNA]</scope>
    <source>
        <strain evidence="2 3">JCM 14545</strain>
    </source>
</reference>
<accession>A0ABN2R2I9</accession>
<proteinExistence type="predicted"/>
<evidence type="ECO:0000313" key="3">
    <source>
        <dbReference type="Proteomes" id="UP001501116"/>
    </source>
</evidence>
<dbReference type="RefSeq" id="WP_344419629.1">
    <property type="nucleotide sequence ID" value="NZ_BAAANN010000013.1"/>
</dbReference>
<feature type="region of interest" description="Disordered" evidence="1">
    <location>
        <begin position="66"/>
        <end position="87"/>
    </location>
</feature>
<organism evidence="2 3">
    <name type="scientific">Amycolatopsis minnesotensis</name>
    <dbReference type="NCBI Taxonomy" id="337894"/>
    <lineage>
        <taxon>Bacteria</taxon>
        <taxon>Bacillati</taxon>
        <taxon>Actinomycetota</taxon>
        <taxon>Actinomycetes</taxon>
        <taxon>Pseudonocardiales</taxon>
        <taxon>Pseudonocardiaceae</taxon>
        <taxon>Amycolatopsis</taxon>
    </lineage>
</organism>
<dbReference type="EMBL" id="BAAANN010000013">
    <property type="protein sequence ID" value="GAA1962073.1"/>
    <property type="molecule type" value="Genomic_DNA"/>
</dbReference>
<dbReference type="Proteomes" id="UP001501116">
    <property type="component" value="Unassembled WGS sequence"/>
</dbReference>
<gene>
    <name evidence="2" type="ORF">GCM10009754_36510</name>
</gene>
<comment type="caution">
    <text evidence="2">The sequence shown here is derived from an EMBL/GenBank/DDBJ whole genome shotgun (WGS) entry which is preliminary data.</text>
</comment>
<evidence type="ECO:0000256" key="1">
    <source>
        <dbReference type="SAM" id="MobiDB-lite"/>
    </source>
</evidence>
<keyword evidence="3" id="KW-1185">Reference proteome</keyword>
<evidence type="ECO:0000313" key="2">
    <source>
        <dbReference type="EMBL" id="GAA1962073.1"/>
    </source>
</evidence>
<name>A0ABN2R2I9_9PSEU</name>
<sequence>MNGPEHYAKAEECFAESDRIGPSHEDAGLWLDLGIGHALLAIAAALSQQLTDPYHVNGWRPVWTSTADMPAETPDEEKAAFAEWGPA</sequence>